<evidence type="ECO:0000313" key="3">
    <source>
        <dbReference type="Proteomes" id="UP000291259"/>
    </source>
</evidence>
<dbReference type="Pfam" id="PF12697">
    <property type="entry name" value="Abhydrolase_6"/>
    <property type="match status" value="1"/>
</dbReference>
<dbReference type="KEGG" id="agf:ET445_10630"/>
<reference evidence="2 3" key="1">
    <citation type="submission" date="2019-01" db="EMBL/GenBank/DDBJ databases">
        <title>Genome sequencing of strain FW100M-8.</title>
        <authorList>
            <person name="Heo J."/>
            <person name="Kim S.-J."/>
            <person name="Kim J.-S."/>
            <person name="Hong S.-B."/>
            <person name="Kwon S.-W."/>
        </authorList>
    </citation>
    <scope>NUCLEOTIDE SEQUENCE [LARGE SCALE GENOMIC DNA]</scope>
    <source>
        <strain evidence="2 3">FW100M-8</strain>
    </source>
</reference>
<keyword evidence="2" id="KW-0378">Hydrolase</keyword>
<dbReference type="InterPro" id="IPR029058">
    <property type="entry name" value="AB_hydrolase_fold"/>
</dbReference>
<dbReference type="Gene3D" id="3.40.50.1820">
    <property type="entry name" value="alpha/beta hydrolase"/>
    <property type="match status" value="1"/>
</dbReference>
<name>A0A4P6FF92_9MICO</name>
<feature type="domain" description="AB hydrolase-1" evidence="1">
    <location>
        <begin position="45"/>
        <end position="249"/>
    </location>
</feature>
<evidence type="ECO:0000259" key="1">
    <source>
        <dbReference type="Pfam" id="PF12697"/>
    </source>
</evidence>
<proteinExistence type="predicted"/>
<dbReference type="PANTHER" id="PTHR43433:SF5">
    <property type="entry name" value="AB HYDROLASE-1 DOMAIN-CONTAINING PROTEIN"/>
    <property type="match status" value="1"/>
</dbReference>
<dbReference type="AlphaFoldDB" id="A0A4P6FF92"/>
<gene>
    <name evidence="2" type="ORF">ET445_10630</name>
</gene>
<dbReference type="EMBL" id="CP035491">
    <property type="protein sequence ID" value="QAY73733.1"/>
    <property type="molecule type" value="Genomic_DNA"/>
</dbReference>
<dbReference type="Proteomes" id="UP000291259">
    <property type="component" value="Chromosome"/>
</dbReference>
<dbReference type="GO" id="GO:0016787">
    <property type="term" value="F:hydrolase activity"/>
    <property type="evidence" value="ECO:0007669"/>
    <property type="project" value="UniProtKB-KW"/>
</dbReference>
<accession>A0A4P6FF92</accession>
<protein>
    <submittedName>
        <fullName evidence="2">Alpha/beta hydrolase</fullName>
    </submittedName>
</protein>
<dbReference type="RefSeq" id="WP_129191210.1">
    <property type="nucleotide sequence ID" value="NZ_CP035491.1"/>
</dbReference>
<dbReference type="SUPFAM" id="SSF53474">
    <property type="entry name" value="alpha/beta-Hydrolases"/>
    <property type="match status" value="1"/>
</dbReference>
<dbReference type="InterPro" id="IPR000073">
    <property type="entry name" value="AB_hydrolase_1"/>
</dbReference>
<dbReference type="PANTHER" id="PTHR43433">
    <property type="entry name" value="HYDROLASE, ALPHA/BETA FOLD FAMILY PROTEIN"/>
    <property type="match status" value="1"/>
</dbReference>
<keyword evidence="3" id="KW-1185">Reference proteome</keyword>
<evidence type="ECO:0000313" key="2">
    <source>
        <dbReference type="EMBL" id="QAY73733.1"/>
    </source>
</evidence>
<dbReference type="InterPro" id="IPR050471">
    <property type="entry name" value="AB_hydrolase"/>
</dbReference>
<organism evidence="2 3">
    <name type="scientific">Agromyces protaetiae</name>
    <dbReference type="NCBI Taxonomy" id="2509455"/>
    <lineage>
        <taxon>Bacteria</taxon>
        <taxon>Bacillati</taxon>
        <taxon>Actinomycetota</taxon>
        <taxon>Actinomycetes</taxon>
        <taxon>Micrococcales</taxon>
        <taxon>Microbacteriaceae</taxon>
        <taxon>Agromyces</taxon>
    </lineage>
</organism>
<dbReference type="OrthoDB" id="63519at2"/>
<sequence>MTELVSADGTRVAYEVVGEGPAVVLVDGAMCFRDSGPMRALAAELVGSATKTGCSAVLYDRRGRGRSGDTLPYAIDREIDDLAALVDAVGGRAALFGMSSGGALAALAAARLGDAVSTLVVFEPPYLPEQDRLEASAYTAELTRALAAGDRDAAVAAFLARVGVPLQGVEGMKRSPAWAGMTAIAPTLGYDDAVMGDSAVPSAAAAITAPTLALAGGASPDFLRWGARALAGAVPGARFEVLEGQGHDVDPVPLAAAIRGAIGARGGSI</sequence>